<name>A0A7Z0TKZ1_9BRAD</name>
<dbReference type="GO" id="GO:0004623">
    <property type="term" value="F:phospholipase A2 activity"/>
    <property type="evidence" value="ECO:0007669"/>
    <property type="project" value="TreeGrafter"/>
</dbReference>
<accession>A0A7Z0TKZ1</accession>
<dbReference type="Proteomes" id="UP000564836">
    <property type="component" value="Chromosome"/>
</dbReference>
<feature type="transmembrane region" description="Helical" evidence="1">
    <location>
        <begin position="329"/>
        <end position="351"/>
    </location>
</feature>
<dbReference type="AlphaFoldDB" id="A0A7Z0TKZ1"/>
<dbReference type="EMBL" id="JACBFH010000001">
    <property type="protein sequence ID" value="NYY89688.1"/>
    <property type="molecule type" value="Genomic_DNA"/>
</dbReference>
<keyword evidence="1" id="KW-0812">Transmembrane</keyword>
<dbReference type="PANTHER" id="PTHR10728">
    <property type="entry name" value="CYTOSOLIC PHOSPHOLIPASE A2"/>
    <property type="match status" value="1"/>
</dbReference>
<dbReference type="Gene3D" id="3.40.1090.10">
    <property type="entry name" value="Cytosolic phospholipase A2 catalytic domain"/>
    <property type="match status" value="2"/>
</dbReference>
<reference evidence="3 4" key="1">
    <citation type="journal article" date="2017" name="Syst. Appl. Microbiol.">
        <title>Soybeans inoculated with root zone soils of Canadian native legumes harbour diverse and novel Bradyrhizobium spp. that possess agricultural potential.</title>
        <authorList>
            <person name="Bromfield E.S.P."/>
            <person name="Cloutier S."/>
            <person name="Tambong J.T."/>
            <person name="Tran Thi T.V."/>
        </authorList>
    </citation>
    <scope>NUCLEOTIDE SEQUENCE [LARGE SCALE GENOMIC DNA]</scope>
    <source>
        <strain evidence="3 4">323S2</strain>
    </source>
</reference>
<dbReference type="PANTHER" id="PTHR10728:SF40">
    <property type="entry name" value="PATATIN FAMILY PROTEIN"/>
    <property type="match status" value="1"/>
</dbReference>
<evidence type="ECO:0000313" key="4">
    <source>
        <dbReference type="Proteomes" id="UP000564836"/>
    </source>
</evidence>
<evidence type="ECO:0000313" key="2">
    <source>
        <dbReference type="EMBL" id="NYY89688.1"/>
    </source>
</evidence>
<evidence type="ECO:0000313" key="3">
    <source>
        <dbReference type="EMBL" id="UGX94249.1"/>
    </source>
</evidence>
<feature type="transmembrane region" description="Helical" evidence="1">
    <location>
        <begin position="433"/>
        <end position="453"/>
    </location>
</feature>
<evidence type="ECO:0000256" key="1">
    <source>
        <dbReference type="SAM" id="Phobius"/>
    </source>
</evidence>
<sequence>MGTPNSSRTWGQHLAALTAESSSIFDADFFDRFGNRMWSPSVADKVAAHTFHIELISRVATQPLGYSSGVEERALTSIFELFGRARVITQQKPDCETFETIVWHVLNAYVRPFTAKWHARSVSGELNALDSSDTFRAELKIIQSCLIALDDVLNSIRDREGLSASISGHSIDQTVKIEMERPVGWRPSGEVAHGNRSYLSKAEEERVCQRRKFYKVDERDWAAGLALSGGGIRSATFAMGIMVAFSKRGLLPQFDYLSTVSGGGYAGSFLTQLLGTAAPESNLSLRENDLPFKRDEGESELLRRIRHGASYLSGSVWERFTLVMAQAQGIFLTLVIVLSLISVVAFGDYILRSEISDRIWNEIALYSSIGLIGLFLAVPLLRGWSGRSLAGETSWMALLGALFVVPPLWVGLGGIHRLTDLFLFERSGVEQLIIIWTVVGSLFIIIGAAFARISLSRPIILSAISIAVLAVAEASAYRAFQIVGLGSAALFTAGAVLLLTALWFVLDINSTSLHNFYRTKLARAFLIDGLCRPAKPIKLSAVDSSRSPFPILNCALNVPGSTDPRMRGRHADVMSFTPVAAGAPLIDYSPIMDWEGANPSLDLATAMALSGAALSPQMGLRTKRYSSFWLTVLNLRLGAWLRNPKAIGRRTSRPTVKNLLQELLATADEKGTYVQISDGGHIENLGIYELLRRRCRFIVAVDGEHDEKMTFHGLTNLQRLAYIDFGITIEANLEDLRLGNEGFSRSHFRFCRVRYPLGQSDQQEEIGYLAYLKLSLTGNEGEFIRRYKLDEPAFPHHSTANQFFTEVQFEAYRALGEHVGDKMFLPAITGLSDGPVIDIKDWFIGLGNGFLDPLQSNFPNCS</sequence>
<feature type="transmembrane region" description="Helical" evidence="1">
    <location>
        <begin position="459"/>
        <end position="476"/>
    </location>
</feature>
<feature type="transmembrane region" description="Helical" evidence="1">
    <location>
        <begin position="393"/>
        <end position="412"/>
    </location>
</feature>
<feature type="transmembrane region" description="Helical" evidence="1">
    <location>
        <begin position="363"/>
        <end position="381"/>
    </location>
</feature>
<dbReference type="InterPro" id="IPR016035">
    <property type="entry name" value="Acyl_Trfase/lysoPLipase"/>
</dbReference>
<dbReference type="GO" id="GO:0046475">
    <property type="term" value="P:glycerophospholipid catabolic process"/>
    <property type="evidence" value="ECO:0007669"/>
    <property type="project" value="TreeGrafter"/>
</dbReference>
<dbReference type="GO" id="GO:0005829">
    <property type="term" value="C:cytosol"/>
    <property type="evidence" value="ECO:0007669"/>
    <property type="project" value="TreeGrafter"/>
</dbReference>
<feature type="transmembrane region" description="Helical" evidence="1">
    <location>
        <begin position="483"/>
        <end position="506"/>
    </location>
</feature>
<dbReference type="SUPFAM" id="SSF52151">
    <property type="entry name" value="FabD/lysophospholipase-like"/>
    <property type="match status" value="1"/>
</dbReference>
<reference evidence="3 4" key="3">
    <citation type="journal article" date="2022" name="Int. J. Syst. Evol. Microbiol.">
        <title>Strains of Bradyrhizobium barranii sp. nov. associated with legumes native to Canada are symbionts of soybeans and belong to different subspecies (subsp. barranii subsp. nov. and subsp. apii subsp. nov.) and symbiovars (sv. glycinearum and sv. septentrionale).</title>
        <authorList>
            <person name="Bromfield E.S.P."/>
            <person name="Cloutier S."/>
            <person name="Wasai-Hara S."/>
            <person name="Minamisawa K."/>
        </authorList>
    </citation>
    <scope>NUCLEOTIDE SEQUENCE [LARGE SCALE GENOMIC DNA]</scope>
    <source>
        <strain evidence="3 4">323S2</strain>
    </source>
</reference>
<protein>
    <submittedName>
        <fullName evidence="2">Patatin-like phospholipase family protein</fullName>
    </submittedName>
</protein>
<keyword evidence="1" id="KW-0472">Membrane</keyword>
<keyword evidence="1" id="KW-1133">Transmembrane helix</keyword>
<organism evidence="2">
    <name type="scientific">Bradyrhizobium barranii subsp. barranii</name>
    <dbReference type="NCBI Taxonomy" id="2823807"/>
    <lineage>
        <taxon>Bacteria</taxon>
        <taxon>Pseudomonadati</taxon>
        <taxon>Pseudomonadota</taxon>
        <taxon>Alphaproteobacteria</taxon>
        <taxon>Hyphomicrobiales</taxon>
        <taxon>Nitrobacteraceae</taxon>
        <taxon>Bradyrhizobium</taxon>
        <taxon>Bradyrhizobium barranii</taxon>
    </lineage>
</organism>
<proteinExistence type="predicted"/>
<reference evidence="2" key="2">
    <citation type="submission" date="2020-06" db="EMBL/GenBank/DDBJ databases">
        <title>Whole Genome Sequence of Bradyrhizobium sp. Strain 323S2.</title>
        <authorList>
            <person name="Bromfield E.S.P."/>
        </authorList>
    </citation>
    <scope>NUCLEOTIDE SEQUENCE [LARGE SCALE GENOMIC DNA]</scope>
    <source>
        <strain evidence="2">323S2</strain>
    </source>
</reference>
<gene>
    <name evidence="3" type="ORF">G6321_00053405</name>
    <name evidence="2" type="ORF">G6321_15035</name>
</gene>
<dbReference type="RefSeq" id="WP_166346080.1">
    <property type="nucleotide sequence ID" value="NZ_CP088280.1"/>
</dbReference>
<dbReference type="EMBL" id="CP088280">
    <property type="protein sequence ID" value="UGX94249.1"/>
    <property type="molecule type" value="Genomic_DNA"/>
</dbReference>